<comment type="similarity">
    <text evidence="2 4">Belongs to the bacterial solute-binding protein 3 family.</text>
</comment>
<dbReference type="Proteomes" id="UP000192936">
    <property type="component" value="Unassembled WGS sequence"/>
</dbReference>
<comment type="subcellular location">
    <subcellularLocation>
        <location evidence="1">Cell envelope</location>
    </subcellularLocation>
</comment>
<feature type="domain" description="Solute-binding protein family 3/N-terminal" evidence="6">
    <location>
        <begin position="25"/>
        <end position="252"/>
    </location>
</feature>
<dbReference type="OrthoDB" id="9807134at2"/>
<dbReference type="InterPro" id="IPR018313">
    <property type="entry name" value="SBP_3_CS"/>
</dbReference>
<dbReference type="Pfam" id="PF00497">
    <property type="entry name" value="SBP_bac_3"/>
    <property type="match status" value="1"/>
</dbReference>
<evidence type="ECO:0000256" key="1">
    <source>
        <dbReference type="ARBA" id="ARBA00004196"/>
    </source>
</evidence>
<dbReference type="SMART" id="SM00062">
    <property type="entry name" value="PBPb"/>
    <property type="match status" value="1"/>
</dbReference>
<evidence type="ECO:0000256" key="2">
    <source>
        <dbReference type="ARBA" id="ARBA00010333"/>
    </source>
</evidence>
<dbReference type="InterPro" id="IPR001638">
    <property type="entry name" value="Solute-binding_3/MltF_N"/>
</dbReference>
<protein>
    <submittedName>
        <fullName evidence="7">Amino acid ABC transporter substrate-binding protein, PAAT family</fullName>
    </submittedName>
</protein>
<dbReference type="SUPFAM" id="SSF53850">
    <property type="entry name" value="Periplasmic binding protein-like II"/>
    <property type="match status" value="1"/>
</dbReference>
<evidence type="ECO:0000259" key="6">
    <source>
        <dbReference type="SMART" id="SM00062"/>
    </source>
</evidence>
<dbReference type="AlphaFoldDB" id="A0A1X7DVP8"/>
<evidence type="ECO:0000313" key="8">
    <source>
        <dbReference type="Proteomes" id="UP000192936"/>
    </source>
</evidence>
<keyword evidence="3 5" id="KW-0732">Signal</keyword>
<dbReference type="RefSeq" id="WP_085082950.1">
    <property type="nucleotide sequence ID" value="NZ_FXAK01000001.1"/>
</dbReference>
<evidence type="ECO:0000256" key="3">
    <source>
        <dbReference type="ARBA" id="ARBA00022729"/>
    </source>
</evidence>
<proteinExistence type="inferred from homology"/>
<organism evidence="7 8">
    <name type="scientific">Azospirillum oryzae</name>
    <dbReference type="NCBI Taxonomy" id="286727"/>
    <lineage>
        <taxon>Bacteria</taxon>
        <taxon>Pseudomonadati</taxon>
        <taxon>Pseudomonadota</taxon>
        <taxon>Alphaproteobacteria</taxon>
        <taxon>Rhodospirillales</taxon>
        <taxon>Azospirillaceae</taxon>
        <taxon>Azospirillum</taxon>
    </lineage>
</organism>
<name>A0A1X7DVP8_9PROT</name>
<dbReference type="PROSITE" id="PS01039">
    <property type="entry name" value="SBP_BACTERIAL_3"/>
    <property type="match status" value="1"/>
</dbReference>
<accession>A0A1X7DVP8</accession>
<evidence type="ECO:0000313" key="7">
    <source>
        <dbReference type="EMBL" id="SMF22512.1"/>
    </source>
</evidence>
<evidence type="ECO:0000256" key="4">
    <source>
        <dbReference type="RuleBase" id="RU003744"/>
    </source>
</evidence>
<feature type="signal peptide" evidence="5">
    <location>
        <begin position="1"/>
        <end position="21"/>
    </location>
</feature>
<gene>
    <name evidence="7" type="ORF">SAMN02982917_1068</name>
</gene>
<dbReference type="GO" id="GO:0030313">
    <property type="term" value="C:cell envelope"/>
    <property type="evidence" value="ECO:0007669"/>
    <property type="project" value="UniProtKB-SubCell"/>
</dbReference>
<dbReference type="STRING" id="286727.SAMN02982917_1068"/>
<feature type="chain" id="PRO_5012959579" evidence="5">
    <location>
        <begin position="22"/>
        <end position="255"/>
    </location>
</feature>
<dbReference type="PANTHER" id="PTHR35936">
    <property type="entry name" value="MEMBRANE-BOUND LYTIC MUREIN TRANSGLYCOSYLASE F"/>
    <property type="match status" value="1"/>
</dbReference>
<evidence type="ECO:0000256" key="5">
    <source>
        <dbReference type="SAM" id="SignalP"/>
    </source>
</evidence>
<reference evidence="7 8" key="1">
    <citation type="submission" date="2017-04" db="EMBL/GenBank/DDBJ databases">
        <authorList>
            <person name="Afonso C.L."/>
            <person name="Miller P.J."/>
            <person name="Scott M.A."/>
            <person name="Spackman E."/>
            <person name="Goraichik I."/>
            <person name="Dimitrov K.M."/>
            <person name="Suarez D.L."/>
            <person name="Swayne D.E."/>
        </authorList>
    </citation>
    <scope>NUCLEOTIDE SEQUENCE [LARGE SCALE GENOMIC DNA]</scope>
    <source>
        <strain evidence="7 8">A2P</strain>
    </source>
</reference>
<dbReference type="Gene3D" id="3.40.190.10">
    <property type="entry name" value="Periplasmic binding protein-like II"/>
    <property type="match status" value="2"/>
</dbReference>
<dbReference type="PANTHER" id="PTHR35936:SF17">
    <property type="entry name" value="ARGININE-BINDING EXTRACELLULAR PROTEIN ARTP"/>
    <property type="match status" value="1"/>
</dbReference>
<dbReference type="EMBL" id="FXAK01000001">
    <property type="protein sequence ID" value="SMF22512.1"/>
    <property type="molecule type" value="Genomic_DNA"/>
</dbReference>
<sequence length="255" mass="26787">MKRLIPGVAALLLLASGGIAAAQDPVRIATEGAYPPFNFTQPDGKVAGLEVDLANALCERMKRPCTVVAQEWDGIIPGLLAKKYDAIMATMNITPERAKAIGFSIPYMVVPAYFVAPANSTIDGSPASLRGKTIGAQVSTTHSRYVEKHLGSEATLKTYDTASNLLADLKAGRLDAAITTGATASDWVKGDGGKSVKLVGQPVIDAEVFGPGIGVGLRKEDTALKQSFDEAIRAVVQDGTLARIAARYVDFSITP</sequence>